<evidence type="ECO:0000256" key="4">
    <source>
        <dbReference type="ARBA" id="ARBA00022538"/>
    </source>
</evidence>
<sequence>MIDLRSVAYILGRLLVVFGILMLVPALVDLIFTEDQDAGAYLLSAGVTAGTGGMVVLATRNALGRALDFRSATLLTLGIWLLMPLFGALPFILGAPQLSFTDGYFEAASGVTTTGATVIVGLEGYPVAMNLWRGMLNWTGGLGVAFLAMIFLPVMRIGGMQFFRSEGFDTFGKVLPRASDIARSLFQVYAWLTVAAAACYLAAGMTPLDAAVHAMASISTGGFSASDASFGKYPGAGEYAGALFMILGALPYVRYIELSRGGSPRPIWRDVQVRAFLVWMAVAVMACTLWRKAVAGGEFEDVFRDALFNIVSIFTGTGFFSGSFASWGGFALAVAFAVGFVGGCSGSSTGALSVFRVQIAAAAIGSAIRSIPFPDRLSPIRYGGRSVDMDTINGLILFISAYVVVFGLCTVAVSFTGVDLESSIFAVWASLGNIGYGFGPLVAPTGTFIDFPETAKWALSIAMLTGRLSLLSFLVILLPAFWRN</sequence>
<evidence type="ECO:0000256" key="9">
    <source>
        <dbReference type="ARBA" id="ARBA00023136"/>
    </source>
</evidence>
<feature type="transmembrane region" description="Helical" evidence="12">
    <location>
        <begin position="457"/>
        <end position="482"/>
    </location>
</feature>
<feature type="transmembrane region" description="Helical" evidence="12">
    <location>
        <begin position="71"/>
        <end position="93"/>
    </location>
</feature>
<dbReference type="InterPro" id="IPR004772">
    <property type="entry name" value="TrkH"/>
</dbReference>
<keyword evidence="3 10" id="KW-1003">Cell membrane</keyword>
<dbReference type="GO" id="GO:0015379">
    <property type="term" value="F:potassium:chloride symporter activity"/>
    <property type="evidence" value="ECO:0007669"/>
    <property type="project" value="InterPro"/>
</dbReference>
<dbReference type="Pfam" id="PF02386">
    <property type="entry name" value="TrkH"/>
    <property type="match status" value="1"/>
</dbReference>
<feature type="transmembrane region" description="Helical" evidence="12">
    <location>
        <begin position="239"/>
        <end position="256"/>
    </location>
</feature>
<dbReference type="InterPro" id="IPR003445">
    <property type="entry name" value="Cat_transpt"/>
</dbReference>
<dbReference type="PANTHER" id="PTHR32024:SF3">
    <property type="entry name" value="TRK SYSTEM POTASSIUM UPTAKE PROTEIN"/>
    <property type="match status" value="1"/>
</dbReference>
<protein>
    <recommendedName>
        <fullName evidence="10">Trk system potassium uptake protein</fullName>
    </recommendedName>
</protein>
<dbReference type="OrthoDB" id="9810952at2"/>
<dbReference type="Proteomes" id="UP000309450">
    <property type="component" value="Unassembled WGS sequence"/>
</dbReference>
<feature type="transmembrane region" description="Helical" evidence="12">
    <location>
        <begin position="185"/>
        <end position="203"/>
    </location>
</feature>
<keyword evidence="6 10" id="KW-0630">Potassium</keyword>
<feature type="binding site" evidence="11">
    <location>
        <position position="317"/>
    </location>
    <ligand>
        <name>K(+)</name>
        <dbReference type="ChEBI" id="CHEBI:29103"/>
    </ligand>
</feature>
<accession>A0A4S3MKH3</accession>
<keyword evidence="7 12" id="KW-1133">Transmembrane helix</keyword>
<proteinExistence type="inferred from homology"/>
<evidence type="ECO:0000256" key="2">
    <source>
        <dbReference type="ARBA" id="ARBA00022448"/>
    </source>
</evidence>
<feature type="binding site" evidence="11">
    <location>
        <position position="114"/>
    </location>
    <ligand>
        <name>K(+)</name>
        <dbReference type="ChEBI" id="CHEBI:29103"/>
    </ligand>
</feature>
<evidence type="ECO:0000256" key="7">
    <source>
        <dbReference type="ARBA" id="ARBA00022989"/>
    </source>
</evidence>
<feature type="binding site" evidence="11">
    <location>
        <position position="433"/>
    </location>
    <ligand>
        <name>K(+)</name>
        <dbReference type="ChEBI" id="CHEBI:29103"/>
    </ligand>
</feature>
<gene>
    <name evidence="13" type="ORF">E7811_14430</name>
</gene>
<keyword evidence="4 10" id="KW-0633">Potassium transport</keyword>
<name>A0A4S3MKH3_9RHOB</name>
<feature type="transmembrane region" description="Helical" evidence="12">
    <location>
        <begin position="7"/>
        <end position="28"/>
    </location>
</feature>
<dbReference type="AlphaFoldDB" id="A0A4S3MKH3"/>
<dbReference type="PANTHER" id="PTHR32024">
    <property type="entry name" value="TRK SYSTEM POTASSIUM UPTAKE PROTEIN TRKG-RELATED"/>
    <property type="match status" value="1"/>
</dbReference>
<keyword evidence="10" id="KW-0997">Cell inner membrane</keyword>
<evidence type="ECO:0000256" key="1">
    <source>
        <dbReference type="ARBA" id="ARBA00004651"/>
    </source>
</evidence>
<feature type="binding site" evidence="11">
    <location>
        <position position="221"/>
    </location>
    <ligand>
        <name>K(+)</name>
        <dbReference type="ChEBI" id="CHEBI:29103"/>
    </ligand>
</feature>
<evidence type="ECO:0000256" key="10">
    <source>
        <dbReference type="PIRNR" id="PIRNR006247"/>
    </source>
</evidence>
<comment type="subcellular location">
    <subcellularLocation>
        <location evidence="10">Cell inner membrane</location>
        <topology evidence="10">Multi-pass membrane protein</topology>
    </subcellularLocation>
    <subcellularLocation>
        <location evidence="1">Cell membrane</location>
        <topology evidence="1">Multi-pass membrane protein</topology>
    </subcellularLocation>
</comment>
<evidence type="ECO:0000313" key="14">
    <source>
        <dbReference type="Proteomes" id="UP000309450"/>
    </source>
</evidence>
<keyword evidence="11" id="KW-0479">Metal-binding</keyword>
<keyword evidence="5 12" id="KW-0812">Transmembrane</keyword>
<evidence type="ECO:0000256" key="5">
    <source>
        <dbReference type="ARBA" id="ARBA00022692"/>
    </source>
</evidence>
<dbReference type="GO" id="GO:0046872">
    <property type="term" value="F:metal ion binding"/>
    <property type="evidence" value="ECO:0007669"/>
    <property type="project" value="UniProtKB-KW"/>
</dbReference>
<feature type="transmembrane region" description="Helical" evidence="12">
    <location>
        <begin position="135"/>
        <end position="155"/>
    </location>
</feature>
<evidence type="ECO:0000313" key="13">
    <source>
        <dbReference type="EMBL" id="THD82472.1"/>
    </source>
</evidence>
<keyword evidence="9 10" id="KW-0472">Membrane</keyword>
<dbReference type="EMBL" id="SSND01000004">
    <property type="protein sequence ID" value="THD82472.1"/>
    <property type="molecule type" value="Genomic_DNA"/>
</dbReference>
<evidence type="ECO:0000256" key="11">
    <source>
        <dbReference type="PIRSR" id="PIRSR006247-1"/>
    </source>
</evidence>
<dbReference type="GO" id="GO:0005886">
    <property type="term" value="C:plasma membrane"/>
    <property type="evidence" value="ECO:0007669"/>
    <property type="project" value="UniProtKB-SubCell"/>
</dbReference>
<feature type="transmembrane region" description="Helical" evidence="12">
    <location>
        <begin position="276"/>
        <end position="293"/>
    </location>
</feature>
<evidence type="ECO:0000256" key="3">
    <source>
        <dbReference type="ARBA" id="ARBA00022475"/>
    </source>
</evidence>
<reference evidence="13 14" key="1">
    <citation type="submission" date="2019-04" db="EMBL/GenBank/DDBJ databases">
        <title>Draft genome sequence of Gemmobacter aestuarii sp. nov.</title>
        <authorList>
            <person name="Hameed A."/>
            <person name="Lin S.-Y."/>
            <person name="Shahina M."/>
            <person name="Lai W.-A."/>
            <person name="Young C.-C."/>
        </authorList>
    </citation>
    <scope>NUCLEOTIDE SEQUENCE [LARGE SCALE GENOMIC DNA]</scope>
    <source>
        <strain evidence="13 14">CC-PW-75</strain>
    </source>
</reference>
<feature type="transmembrane region" description="Helical" evidence="12">
    <location>
        <begin position="313"/>
        <end position="341"/>
    </location>
</feature>
<evidence type="ECO:0000256" key="6">
    <source>
        <dbReference type="ARBA" id="ARBA00022958"/>
    </source>
</evidence>
<feature type="transmembrane region" description="Helical" evidence="12">
    <location>
        <begin position="40"/>
        <end position="59"/>
    </location>
</feature>
<evidence type="ECO:0000256" key="12">
    <source>
        <dbReference type="SAM" id="Phobius"/>
    </source>
</evidence>
<keyword evidence="2 10" id="KW-0813">Transport</keyword>
<evidence type="ECO:0000256" key="8">
    <source>
        <dbReference type="ARBA" id="ARBA00023065"/>
    </source>
</evidence>
<comment type="function">
    <text evidence="10">Low-affinity potassium transport system. Interacts with Trk system potassium uptake protein TrkA.</text>
</comment>
<comment type="similarity">
    <text evidence="10">Belongs to the TrkH potassium transport family.</text>
</comment>
<organism evidence="13 14">
    <name type="scientific">Aliigemmobacter aestuarii</name>
    <dbReference type="NCBI Taxonomy" id="1445661"/>
    <lineage>
        <taxon>Bacteria</taxon>
        <taxon>Pseudomonadati</taxon>
        <taxon>Pseudomonadota</taxon>
        <taxon>Alphaproteobacteria</taxon>
        <taxon>Rhodobacterales</taxon>
        <taxon>Paracoccaceae</taxon>
        <taxon>Aliigemmobacter</taxon>
    </lineage>
</organism>
<dbReference type="PIRSF" id="PIRSF006247">
    <property type="entry name" value="TrkH"/>
    <property type="match status" value="1"/>
</dbReference>
<keyword evidence="8 10" id="KW-0406">Ion transport</keyword>
<feature type="binding site" evidence="11">
    <location>
        <position position="113"/>
    </location>
    <ligand>
        <name>K(+)</name>
        <dbReference type="ChEBI" id="CHEBI:29103"/>
    </ligand>
</feature>
<feature type="transmembrane region" description="Helical" evidence="12">
    <location>
        <begin position="425"/>
        <end position="445"/>
    </location>
</feature>
<keyword evidence="14" id="KW-1185">Reference proteome</keyword>
<feature type="transmembrane region" description="Helical" evidence="12">
    <location>
        <begin position="392"/>
        <end position="413"/>
    </location>
</feature>
<comment type="caution">
    <text evidence="13">The sequence shown here is derived from an EMBL/GenBank/DDBJ whole genome shotgun (WGS) entry which is preliminary data.</text>
</comment>